<dbReference type="Pfam" id="PF02190">
    <property type="entry name" value="LON_substr_bdg"/>
    <property type="match status" value="1"/>
</dbReference>
<organism evidence="2 3">
    <name type="scientific">Filimonas lacunae</name>
    <dbReference type="NCBI Taxonomy" id="477680"/>
    <lineage>
        <taxon>Bacteria</taxon>
        <taxon>Pseudomonadati</taxon>
        <taxon>Bacteroidota</taxon>
        <taxon>Chitinophagia</taxon>
        <taxon>Chitinophagales</taxon>
        <taxon>Chitinophagaceae</taxon>
        <taxon>Filimonas</taxon>
    </lineage>
</organism>
<dbReference type="STRING" id="477680.SAMN05421788_1011260"/>
<proteinExistence type="predicted"/>
<dbReference type="InterPro" id="IPR003111">
    <property type="entry name" value="Lon_prtase_N"/>
</dbReference>
<accession>A0A173MR64</accession>
<dbReference type="PANTHER" id="PTHR46732:SF8">
    <property type="entry name" value="ATP-DEPENDENT PROTEASE LA (LON) DOMAIN PROTEIN"/>
    <property type="match status" value="1"/>
</dbReference>
<dbReference type="AlphaFoldDB" id="A0A173MR64"/>
<dbReference type="Proteomes" id="UP000186917">
    <property type="component" value="Unassembled WGS sequence"/>
</dbReference>
<dbReference type="Gene3D" id="2.30.130.40">
    <property type="entry name" value="LON domain-like"/>
    <property type="match status" value="1"/>
</dbReference>
<dbReference type="SUPFAM" id="SSF88697">
    <property type="entry name" value="PUA domain-like"/>
    <property type="match status" value="1"/>
</dbReference>
<sequence>MTNFVRIFPLGIVVFPGESLNLHIFEEQYKQLVHECYTEGKPFGIPTVLNNEMLEMGTLVNITEVTKVYEDGRMDIKTRGESVFRILEVVQRVPDKLYSGAIVNHPDNDITQNKYRMAKIMESVHHLHNLLHVSKDFNKPDKELLSYDIAHHTGLSLEEEYEFLQLLSEDQRLEYIKRHLAKVIPIVGGMENLKTRIQLNGHFKELKGFNLDL</sequence>
<protein>
    <recommendedName>
        <fullName evidence="1">Lon N-terminal domain-containing protein</fullName>
    </recommendedName>
</protein>
<dbReference type="EMBL" id="FTOR01000001">
    <property type="protein sequence ID" value="SIS79567.1"/>
    <property type="molecule type" value="Genomic_DNA"/>
</dbReference>
<evidence type="ECO:0000313" key="2">
    <source>
        <dbReference type="EMBL" id="SIS79567.1"/>
    </source>
</evidence>
<dbReference type="PANTHER" id="PTHR46732">
    <property type="entry name" value="ATP-DEPENDENT PROTEASE LA (LON) DOMAIN PROTEIN"/>
    <property type="match status" value="1"/>
</dbReference>
<feature type="domain" description="Lon N-terminal" evidence="1">
    <location>
        <begin position="1"/>
        <end position="184"/>
    </location>
</feature>
<dbReference type="PROSITE" id="PS51787">
    <property type="entry name" value="LON_N"/>
    <property type="match status" value="1"/>
</dbReference>
<dbReference type="SMART" id="SM00464">
    <property type="entry name" value="LON"/>
    <property type="match status" value="1"/>
</dbReference>
<evidence type="ECO:0000259" key="1">
    <source>
        <dbReference type="PROSITE" id="PS51787"/>
    </source>
</evidence>
<dbReference type="OrthoDB" id="25394at2"/>
<gene>
    <name evidence="2" type="ORF">SAMN05421788_1011260</name>
</gene>
<name>A0A173MR64_9BACT</name>
<dbReference type="InterPro" id="IPR046336">
    <property type="entry name" value="Lon_prtase_N_sf"/>
</dbReference>
<evidence type="ECO:0000313" key="3">
    <source>
        <dbReference type="Proteomes" id="UP000186917"/>
    </source>
</evidence>
<keyword evidence="3" id="KW-1185">Reference proteome</keyword>
<dbReference type="InterPro" id="IPR015947">
    <property type="entry name" value="PUA-like_sf"/>
</dbReference>
<dbReference type="KEGG" id="fln:FLA_5881"/>
<reference evidence="3" key="1">
    <citation type="submission" date="2017-01" db="EMBL/GenBank/DDBJ databases">
        <authorList>
            <person name="Varghese N."/>
            <person name="Submissions S."/>
        </authorList>
    </citation>
    <scope>NUCLEOTIDE SEQUENCE [LARGE SCALE GENOMIC DNA]</scope>
    <source>
        <strain evidence="3">DSM 21054</strain>
    </source>
</reference>